<name>A0A1I0Q1D5_9RHOB</name>
<dbReference type="Proteomes" id="UP000199167">
    <property type="component" value="Unassembled WGS sequence"/>
</dbReference>
<reference evidence="2 3" key="1">
    <citation type="submission" date="2016-10" db="EMBL/GenBank/DDBJ databases">
        <authorList>
            <person name="de Groot N.N."/>
        </authorList>
    </citation>
    <scope>NUCLEOTIDE SEQUENCE [LARGE SCALE GENOMIC DNA]</scope>
    <source>
        <strain evidence="2 3">DSM 17925</strain>
    </source>
</reference>
<proteinExistence type="predicted"/>
<gene>
    <name evidence="2" type="ORF">SAMN04488515_1596</name>
</gene>
<evidence type="ECO:0008006" key="4">
    <source>
        <dbReference type="Google" id="ProtNLM"/>
    </source>
</evidence>
<keyword evidence="3" id="KW-1185">Reference proteome</keyword>
<organism evidence="2 3">
    <name type="scientific">Cognatiyoonia koreensis</name>
    <dbReference type="NCBI Taxonomy" id="364200"/>
    <lineage>
        <taxon>Bacteria</taxon>
        <taxon>Pseudomonadati</taxon>
        <taxon>Pseudomonadota</taxon>
        <taxon>Alphaproteobacteria</taxon>
        <taxon>Rhodobacterales</taxon>
        <taxon>Paracoccaceae</taxon>
        <taxon>Cognatiyoonia</taxon>
    </lineage>
</organism>
<sequence length="142" mass="15458">MAFEYKVIPAPTKGLKARGVKTAADRFANALQTRMNQLGADGWEYQRTDTLPCEEREGLMGKTTVFQNMLVFRRALATPVAQETPAEEPKALPAPEPTVSKPEPDPHVLENKVMDGDNVPSVPAEKPATDDSKPDSARVAAE</sequence>
<accession>A0A1I0Q1D5</accession>
<evidence type="ECO:0000313" key="2">
    <source>
        <dbReference type="EMBL" id="SEW20733.1"/>
    </source>
</evidence>
<dbReference type="AlphaFoldDB" id="A0A1I0Q1D5"/>
<protein>
    <recommendedName>
        <fullName evidence="4">DUF4177 domain-containing protein</fullName>
    </recommendedName>
</protein>
<dbReference type="EMBL" id="FOIZ01000001">
    <property type="protein sequence ID" value="SEW20733.1"/>
    <property type="molecule type" value="Genomic_DNA"/>
</dbReference>
<feature type="compositionally biased region" description="Basic and acidic residues" evidence="1">
    <location>
        <begin position="127"/>
        <end position="142"/>
    </location>
</feature>
<evidence type="ECO:0000313" key="3">
    <source>
        <dbReference type="Proteomes" id="UP000199167"/>
    </source>
</evidence>
<dbReference type="STRING" id="364200.SAMN04488515_1596"/>
<evidence type="ECO:0000256" key="1">
    <source>
        <dbReference type="SAM" id="MobiDB-lite"/>
    </source>
</evidence>
<feature type="compositionally biased region" description="Basic and acidic residues" evidence="1">
    <location>
        <begin position="102"/>
        <end position="115"/>
    </location>
</feature>
<dbReference type="RefSeq" id="WP_207510499.1">
    <property type="nucleotide sequence ID" value="NZ_FOIZ01000001.1"/>
</dbReference>
<feature type="region of interest" description="Disordered" evidence="1">
    <location>
        <begin position="79"/>
        <end position="142"/>
    </location>
</feature>